<dbReference type="SMART" id="SM00353">
    <property type="entry name" value="HLH"/>
    <property type="match status" value="1"/>
</dbReference>
<evidence type="ECO:0000256" key="1">
    <source>
        <dbReference type="ARBA" id="ARBA00004123"/>
    </source>
</evidence>
<organism evidence="7 8">
    <name type="scientific">Adiantum capillus-veneris</name>
    <name type="common">Maidenhair fern</name>
    <dbReference type="NCBI Taxonomy" id="13818"/>
    <lineage>
        <taxon>Eukaryota</taxon>
        <taxon>Viridiplantae</taxon>
        <taxon>Streptophyta</taxon>
        <taxon>Embryophyta</taxon>
        <taxon>Tracheophyta</taxon>
        <taxon>Polypodiopsida</taxon>
        <taxon>Polypodiidae</taxon>
        <taxon>Polypodiales</taxon>
        <taxon>Pteridineae</taxon>
        <taxon>Pteridaceae</taxon>
        <taxon>Vittarioideae</taxon>
        <taxon>Adiantum</taxon>
    </lineage>
</organism>
<dbReference type="CDD" id="cd18919">
    <property type="entry name" value="bHLH_AtBPE_like"/>
    <property type="match status" value="1"/>
</dbReference>
<dbReference type="GO" id="GO:0005634">
    <property type="term" value="C:nucleus"/>
    <property type="evidence" value="ECO:0007669"/>
    <property type="project" value="UniProtKB-SubCell"/>
</dbReference>
<comment type="caution">
    <text evidence="7">The sequence shown here is derived from an EMBL/GenBank/DDBJ whole genome shotgun (WGS) entry which is preliminary data.</text>
</comment>
<feature type="domain" description="BHLH" evidence="6">
    <location>
        <begin position="469"/>
        <end position="519"/>
    </location>
</feature>
<dbReference type="SUPFAM" id="SSF47459">
    <property type="entry name" value="HLH, helix-loop-helix DNA-binding domain"/>
    <property type="match status" value="1"/>
</dbReference>
<dbReference type="FunFam" id="4.10.280.10:FF:000002">
    <property type="entry name" value="Basic helix-loop-helix transcription factor"/>
    <property type="match status" value="1"/>
</dbReference>
<keyword evidence="2" id="KW-0805">Transcription regulation</keyword>
<dbReference type="InterPro" id="IPR011598">
    <property type="entry name" value="bHLH_dom"/>
</dbReference>
<keyword evidence="4" id="KW-0539">Nucleus</keyword>
<dbReference type="Pfam" id="PF00010">
    <property type="entry name" value="HLH"/>
    <property type="match status" value="1"/>
</dbReference>
<keyword evidence="8" id="KW-1185">Reference proteome</keyword>
<evidence type="ECO:0000256" key="2">
    <source>
        <dbReference type="ARBA" id="ARBA00023015"/>
    </source>
</evidence>
<feature type="compositionally biased region" description="Polar residues" evidence="5">
    <location>
        <begin position="391"/>
        <end position="404"/>
    </location>
</feature>
<dbReference type="InterPro" id="IPR024097">
    <property type="entry name" value="bHLH_ZIP_TF"/>
</dbReference>
<feature type="compositionally biased region" description="Low complexity" evidence="5">
    <location>
        <begin position="27"/>
        <end position="46"/>
    </location>
</feature>
<dbReference type="GO" id="GO:0046983">
    <property type="term" value="F:protein dimerization activity"/>
    <property type="evidence" value="ECO:0007669"/>
    <property type="project" value="InterPro"/>
</dbReference>
<comment type="subcellular location">
    <subcellularLocation>
        <location evidence="1">Nucleus</location>
    </subcellularLocation>
</comment>
<evidence type="ECO:0000256" key="5">
    <source>
        <dbReference type="SAM" id="MobiDB-lite"/>
    </source>
</evidence>
<dbReference type="PROSITE" id="PS50888">
    <property type="entry name" value="BHLH"/>
    <property type="match status" value="1"/>
</dbReference>
<dbReference type="GO" id="GO:0003700">
    <property type="term" value="F:DNA-binding transcription factor activity"/>
    <property type="evidence" value="ECO:0007669"/>
    <property type="project" value="TreeGrafter"/>
</dbReference>
<gene>
    <name evidence="7" type="ORF">GOP47_0017520</name>
</gene>
<dbReference type="PANTHER" id="PTHR12565">
    <property type="entry name" value="STEROL REGULATORY ELEMENT-BINDING PROTEIN"/>
    <property type="match status" value="1"/>
</dbReference>
<evidence type="ECO:0000256" key="3">
    <source>
        <dbReference type="ARBA" id="ARBA00023163"/>
    </source>
</evidence>
<reference evidence="7" key="1">
    <citation type="submission" date="2021-01" db="EMBL/GenBank/DDBJ databases">
        <title>Adiantum capillus-veneris genome.</title>
        <authorList>
            <person name="Fang Y."/>
            <person name="Liao Q."/>
        </authorList>
    </citation>
    <scope>NUCLEOTIDE SEQUENCE</scope>
    <source>
        <strain evidence="7">H3</strain>
        <tissue evidence="7">Leaf</tissue>
    </source>
</reference>
<evidence type="ECO:0000256" key="4">
    <source>
        <dbReference type="ARBA" id="ARBA00023242"/>
    </source>
</evidence>
<dbReference type="EMBL" id="JABFUD020000017">
    <property type="protein sequence ID" value="KAI5066992.1"/>
    <property type="molecule type" value="Genomic_DNA"/>
</dbReference>
<protein>
    <recommendedName>
        <fullName evidence="6">BHLH domain-containing protein</fullName>
    </recommendedName>
</protein>
<proteinExistence type="predicted"/>
<accession>A0A9D4UFY8</accession>
<evidence type="ECO:0000259" key="6">
    <source>
        <dbReference type="PROSITE" id="PS50888"/>
    </source>
</evidence>
<feature type="compositionally biased region" description="Polar residues" evidence="5">
    <location>
        <begin position="421"/>
        <end position="431"/>
    </location>
</feature>
<dbReference type="Gene3D" id="4.10.280.10">
    <property type="entry name" value="Helix-loop-helix DNA-binding domain"/>
    <property type="match status" value="1"/>
</dbReference>
<evidence type="ECO:0000313" key="8">
    <source>
        <dbReference type="Proteomes" id="UP000886520"/>
    </source>
</evidence>
<feature type="region of interest" description="Disordered" evidence="5">
    <location>
        <begin position="334"/>
        <end position="477"/>
    </location>
</feature>
<sequence length="687" mass="73862">MASLSHAPFATPNTPQAASPKLLSSHLSMDPPSASASSSPLSSTLSHPQQFSSTASAALDQHHLNWAPLPLNPTKPFSPLIIPMSPFNSTHPPATFGYTSPGFYDHAYPADQTADSNYIDHGFTGGDEPLLTSSWEALDKLVSASMITGSSSATVNDPLSNFTSLHDIAPAYPSSSAAPAQIASPCSLSDPDQKPLSALYGNLHHQKGNAWSGNNNTNATSATNVGLNLASFISADPGFVDRAAKFSSYSQQVNGPQAYTSSPLQNNKLNSYINGSIRKADYNVDGATCGARKLISSDIRGTNHLAQSASCNVSSLQQQYDAKYNVHASINESNINSTDKHSSPPQAVPMVNLSGCKKKREVLIKDGTELEDDSRGNLGRKRAKDEEQQEYPDSSNGNNHYNKMSSKDNKSKPASNDLKTKQCTGVSNSGESEQKSEVCNNNNNSKTPSSSPSPPPKPDFIHVRARRGQATDSHSLAERVRREKISERMKYLQDLVPGCTKVTGKAMMLDEIINYVQSLQRQVEFLSMKLAAVHPIKLEFNFESLFGKEVVQQPTLHNNCGASALTPQLLETPTAVPLPLNSSSFLQADPMQSLQHSTAFMESMNPSTLALHSLGLDPPTLRGTLSMLAAASSDNFAECMSQISDAWVDDDLQNIVSSLPAGFSQSPLRMHPSVQGTLLNSQMKTEL</sequence>
<dbReference type="OrthoDB" id="1933468at2759"/>
<dbReference type="InterPro" id="IPR036638">
    <property type="entry name" value="HLH_DNA-bd_sf"/>
</dbReference>
<dbReference type="PANTHER" id="PTHR12565:SF184">
    <property type="entry name" value="BHLH TRANSCRIPTION FACTOR"/>
    <property type="match status" value="1"/>
</dbReference>
<dbReference type="Proteomes" id="UP000886520">
    <property type="component" value="Chromosome 17"/>
</dbReference>
<dbReference type="AlphaFoldDB" id="A0A9D4UFY8"/>
<name>A0A9D4UFY8_ADICA</name>
<evidence type="ECO:0000313" key="7">
    <source>
        <dbReference type="EMBL" id="KAI5066992.1"/>
    </source>
</evidence>
<feature type="region of interest" description="Disordered" evidence="5">
    <location>
        <begin position="1"/>
        <end position="54"/>
    </location>
</feature>
<keyword evidence="3" id="KW-0804">Transcription</keyword>
<feature type="compositionally biased region" description="Low complexity" evidence="5">
    <location>
        <begin position="440"/>
        <end position="450"/>
    </location>
</feature>